<dbReference type="Gramene" id="MELO3C025409.2.1">
    <property type="protein sequence ID" value="MELO3C025409.2.1"/>
    <property type="gene ID" value="MELO3C025409.2"/>
</dbReference>
<dbReference type="EnsemblPlants" id="MELO3C025409.2.1">
    <property type="protein sequence ID" value="MELO3C025409.2.1"/>
    <property type="gene ID" value="MELO3C025409.2"/>
</dbReference>
<reference evidence="2" key="1">
    <citation type="submission" date="2023-03" db="UniProtKB">
        <authorList>
            <consortium name="EnsemblPlants"/>
        </authorList>
    </citation>
    <scope>IDENTIFICATION</scope>
</reference>
<feature type="compositionally biased region" description="Basic and acidic residues" evidence="1">
    <location>
        <begin position="1"/>
        <end position="23"/>
    </location>
</feature>
<protein>
    <submittedName>
        <fullName evidence="2">Uncharacterized protein</fullName>
    </submittedName>
</protein>
<proteinExistence type="predicted"/>
<organism evidence="2">
    <name type="scientific">Cucumis melo</name>
    <name type="common">Muskmelon</name>
    <dbReference type="NCBI Taxonomy" id="3656"/>
    <lineage>
        <taxon>Eukaryota</taxon>
        <taxon>Viridiplantae</taxon>
        <taxon>Streptophyta</taxon>
        <taxon>Embryophyta</taxon>
        <taxon>Tracheophyta</taxon>
        <taxon>Spermatophyta</taxon>
        <taxon>Magnoliopsida</taxon>
        <taxon>eudicotyledons</taxon>
        <taxon>Gunneridae</taxon>
        <taxon>Pentapetalae</taxon>
        <taxon>rosids</taxon>
        <taxon>fabids</taxon>
        <taxon>Cucurbitales</taxon>
        <taxon>Cucurbitaceae</taxon>
        <taxon>Benincaseae</taxon>
        <taxon>Cucumis</taxon>
    </lineage>
</organism>
<feature type="region of interest" description="Disordered" evidence="1">
    <location>
        <begin position="1"/>
        <end position="24"/>
    </location>
</feature>
<dbReference type="AlphaFoldDB" id="A0A9I9DXH7"/>
<evidence type="ECO:0000313" key="2">
    <source>
        <dbReference type="EnsemblPlants" id="MELO3C025409.2.1"/>
    </source>
</evidence>
<evidence type="ECO:0000256" key="1">
    <source>
        <dbReference type="SAM" id="MobiDB-lite"/>
    </source>
</evidence>
<accession>A0A9I9DXH7</accession>
<name>A0A9I9DXH7_CUCME</name>
<sequence>MNGECRQQHAHSDEDDGTRRSADFRQVTFEQRSDLFKRKLSRGCDLRAATFNKDFEQHD</sequence>